<evidence type="ECO:0000256" key="2">
    <source>
        <dbReference type="ARBA" id="ARBA00023002"/>
    </source>
</evidence>
<dbReference type="PANTHER" id="PTHR42760">
    <property type="entry name" value="SHORT-CHAIN DEHYDROGENASES/REDUCTASES FAMILY MEMBER"/>
    <property type="match status" value="1"/>
</dbReference>
<dbReference type="InterPro" id="IPR036291">
    <property type="entry name" value="NAD(P)-bd_dom_sf"/>
</dbReference>
<dbReference type="AlphaFoldDB" id="A0A1J4NB60"/>
<dbReference type="RefSeq" id="WP_071326893.1">
    <property type="nucleotide sequence ID" value="NZ_JZDQ02000006.1"/>
</dbReference>
<dbReference type="FunFam" id="3.40.50.720:FF:000084">
    <property type="entry name" value="Short-chain dehydrogenase reductase"/>
    <property type="match status" value="1"/>
</dbReference>
<feature type="domain" description="Ketoreductase" evidence="3">
    <location>
        <begin position="10"/>
        <end position="178"/>
    </location>
</feature>
<keyword evidence="2" id="KW-0560">Oxidoreductase</keyword>
<proteinExistence type="inferred from homology"/>
<dbReference type="PRINTS" id="PR00080">
    <property type="entry name" value="SDRFAMILY"/>
</dbReference>
<dbReference type="InterPro" id="IPR002347">
    <property type="entry name" value="SDR_fam"/>
</dbReference>
<gene>
    <name evidence="4" type="ORF">UG56_005960</name>
</gene>
<dbReference type="PRINTS" id="PR00081">
    <property type="entry name" value="GDHRDH"/>
</dbReference>
<evidence type="ECO:0000313" key="5">
    <source>
        <dbReference type="Proteomes" id="UP000033772"/>
    </source>
</evidence>
<comment type="similarity">
    <text evidence="1">Belongs to the short-chain dehydrogenases/reductases (SDR) family.</text>
</comment>
<dbReference type="PROSITE" id="PS00061">
    <property type="entry name" value="ADH_SHORT"/>
    <property type="match status" value="1"/>
</dbReference>
<evidence type="ECO:0000259" key="3">
    <source>
        <dbReference type="SMART" id="SM00822"/>
    </source>
</evidence>
<dbReference type="Gene3D" id="3.40.50.720">
    <property type="entry name" value="NAD(P)-binding Rossmann-like Domain"/>
    <property type="match status" value="1"/>
</dbReference>
<evidence type="ECO:0000313" key="4">
    <source>
        <dbReference type="EMBL" id="OIJ27888.1"/>
    </source>
</evidence>
<dbReference type="Pfam" id="PF13561">
    <property type="entry name" value="adh_short_C2"/>
    <property type="match status" value="1"/>
</dbReference>
<dbReference type="InterPro" id="IPR020904">
    <property type="entry name" value="Sc_DH/Rdtase_CS"/>
</dbReference>
<dbReference type="SUPFAM" id="SSF51735">
    <property type="entry name" value="NAD(P)-binding Rossmann-fold domains"/>
    <property type="match status" value="1"/>
</dbReference>
<organism evidence="4 5">
    <name type="scientific">Nocardioides luteus</name>
    <dbReference type="NCBI Taxonomy" id="1844"/>
    <lineage>
        <taxon>Bacteria</taxon>
        <taxon>Bacillati</taxon>
        <taxon>Actinomycetota</taxon>
        <taxon>Actinomycetes</taxon>
        <taxon>Propionibacteriales</taxon>
        <taxon>Nocardioidaceae</taxon>
        <taxon>Nocardioides</taxon>
    </lineage>
</organism>
<name>A0A1J4NB60_9ACTN</name>
<dbReference type="STRING" id="1844.UG56_005960"/>
<dbReference type="EMBL" id="JZDQ02000006">
    <property type="protein sequence ID" value="OIJ27888.1"/>
    <property type="molecule type" value="Genomic_DNA"/>
</dbReference>
<dbReference type="GO" id="GO:0016616">
    <property type="term" value="F:oxidoreductase activity, acting on the CH-OH group of donors, NAD or NADP as acceptor"/>
    <property type="evidence" value="ECO:0007669"/>
    <property type="project" value="TreeGrafter"/>
</dbReference>
<keyword evidence="5" id="KW-1185">Reference proteome</keyword>
<protein>
    <submittedName>
        <fullName evidence="4">Oxidoreductase</fullName>
    </submittedName>
</protein>
<sequence length="264" mass="27125">MTSGDDFEGRSVLVTGAAGGLGSAYCLALAARGAHVWVADLDEDGAARMAQEVSAAGGSARAVALDVADAESWARIAQEVEQAGPLHGLVNNAGVSLRLGIGETSVEQWNQVMAVNLSSVFYGMKFLAPALTSANGASVVNVSSIAGMVGYFSATYGTSKWGVRGLSKVGALEFADRKVRVNSVHPGLTGTPLLHQAPDSSFVDASLRAVPEGRLASPDEIAAVVCFLLSDASSYINGAELVADGGLTSGGLYHRILADLEDER</sequence>
<evidence type="ECO:0000256" key="1">
    <source>
        <dbReference type="ARBA" id="ARBA00006484"/>
    </source>
</evidence>
<dbReference type="InterPro" id="IPR057326">
    <property type="entry name" value="KR_dom"/>
</dbReference>
<dbReference type="PANTHER" id="PTHR42760:SF133">
    <property type="entry name" value="3-OXOACYL-[ACYL-CARRIER-PROTEIN] REDUCTASE"/>
    <property type="match status" value="1"/>
</dbReference>
<reference evidence="4" key="1">
    <citation type="submission" date="2016-10" db="EMBL/GenBank/DDBJ databases">
        <title>Draft Genome Sequence of Nocardioides luteus Strain BAFB, an Alkane-Degrading Bacterium Isolated from JP-7 Polluted Soil.</title>
        <authorList>
            <person name="Brown L."/>
            <person name="Ruiz O.N."/>
            <person name="Gunasekera T."/>
        </authorList>
    </citation>
    <scope>NUCLEOTIDE SEQUENCE [LARGE SCALE GENOMIC DNA]</scope>
    <source>
        <strain evidence="4">BAFB</strain>
    </source>
</reference>
<comment type="caution">
    <text evidence="4">The sequence shown here is derived from an EMBL/GenBank/DDBJ whole genome shotgun (WGS) entry which is preliminary data.</text>
</comment>
<dbReference type="Proteomes" id="UP000033772">
    <property type="component" value="Unassembled WGS sequence"/>
</dbReference>
<dbReference type="SMART" id="SM00822">
    <property type="entry name" value="PKS_KR"/>
    <property type="match status" value="1"/>
</dbReference>
<dbReference type="OrthoDB" id="3542748at2"/>
<accession>A0A1J4NB60</accession>